<dbReference type="Pfam" id="PF04255">
    <property type="entry name" value="DUF433"/>
    <property type="match status" value="1"/>
</dbReference>
<dbReference type="AlphaFoldDB" id="B4VKH9"/>
<dbReference type="HOGENOM" id="CLU_139107_0_0_3"/>
<accession>B4VKH9</accession>
<dbReference type="OrthoDB" id="425839at2"/>
<proteinExistence type="predicted"/>
<evidence type="ECO:0000313" key="1">
    <source>
        <dbReference type="EMBL" id="EDX77873.1"/>
    </source>
</evidence>
<evidence type="ECO:0008006" key="3">
    <source>
        <dbReference type="Google" id="ProtNLM"/>
    </source>
</evidence>
<dbReference type="InterPro" id="IPR009057">
    <property type="entry name" value="Homeodomain-like_sf"/>
</dbReference>
<dbReference type="InterPro" id="IPR036388">
    <property type="entry name" value="WH-like_DNA-bd_sf"/>
</dbReference>
<dbReference type="Proteomes" id="UP000003835">
    <property type="component" value="Unassembled WGS sequence"/>
</dbReference>
<dbReference type="InterPro" id="IPR007367">
    <property type="entry name" value="DUF433"/>
</dbReference>
<dbReference type="EMBL" id="DS989843">
    <property type="protein sequence ID" value="EDX77873.1"/>
    <property type="molecule type" value="Genomic_DNA"/>
</dbReference>
<dbReference type="Gene3D" id="1.10.10.10">
    <property type="entry name" value="Winged helix-like DNA-binding domain superfamily/Winged helix DNA-binding domain"/>
    <property type="match status" value="1"/>
</dbReference>
<name>B4VKH9_9CYAN</name>
<dbReference type="eggNOG" id="COG2442">
    <property type="taxonomic scope" value="Bacteria"/>
</dbReference>
<reference evidence="1 2" key="1">
    <citation type="submission" date="2008-07" db="EMBL/GenBank/DDBJ databases">
        <authorList>
            <person name="Tandeau de Marsac N."/>
            <person name="Ferriera S."/>
            <person name="Johnson J."/>
            <person name="Kravitz S."/>
            <person name="Beeson K."/>
            <person name="Sutton G."/>
            <person name="Rogers Y.-H."/>
            <person name="Friedman R."/>
            <person name="Frazier M."/>
            <person name="Venter J.C."/>
        </authorList>
    </citation>
    <scope>NUCLEOTIDE SEQUENCE [LARGE SCALE GENOMIC DNA]</scope>
    <source>
        <strain evidence="1 2">PCC 7420</strain>
    </source>
</reference>
<protein>
    <recommendedName>
        <fullName evidence="3">DUF433 domain-containing protein</fullName>
    </recommendedName>
</protein>
<organism evidence="1 2">
    <name type="scientific">Coleofasciculus chthonoplastes PCC 7420</name>
    <dbReference type="NCBI Taxonomy" id="118168"/>
    <lineage>
        <taxon>Bacteria</taxon>
        <taxon>Bacillati</taxon>
        <taxon>Cyanobacteriota</taxon>
        <taxon>Cyanophyceae</taxon>
        <taxon>Coleofasciculales</taxon>
        <taxon>Coleofasciculaceae</taxon>
        <taxon>Coleofasciculus</taxon>
    </lineage>
</organism>
<evidence type="ECO:0000313" key="2">
    <source>
        <dbReference type="Proteomes" id="UP000003835"/>
    </source>
</evidence>
<keyword evidence="2" id="KW-1185">Reference proteome</keyword>
<sequence length="123" mass="14562">MTNAGNEHIIRTERGLTIAGTRITLYDVIDYLKADYPHKYIRDVFNLTDEQMNGVLAYIEAHQVEVEAEYQDVLQMAQEIRQYWQERNRDRLARIAADPPRAGYEAVRVKLIERRRQREANKK</sequence>
<dbReference type="RefSeq" id="WP_006099134.1">
    <property type="nucleotide sequence ID" value="NZ_DS989843.1"/>
</dbReference>
<gene>
    <name evidence="1" type="ORF">MC7420_3197</name>
</gene>
<dbReference type="SUPFAM" id="SSF46689">
    <property type="entry name" value="Homeodomain-like"/>
    <property type="match status" value="1"/>
</dbReference>